<keyword evidence="3" id="KW-0813">Transport</keyword>
<keyword evidence="11 15" id="KW-0472">Membrane</keyword>
<evidence type="ECO:0000256" key="13">
    <source>
        <dbReference type="ARBA" id="ARBA00023237"/>
    </source>
</evidence>
<feature type="domain" description="SLBB" evidence="17">
    <location>
        <begin position="148"/>
        <end position="227"/>
    </location>
</feature>
<dbReference type="STRING" id="1826909.A5893_02735"/>
<dbReference type="InterPro" id="IPR003715">
    <property type="entry name" value="Poly_export_N"/>
</dbReference>
<proteinExistence type="inferred from homology"/>
<evidence type="ECO:0000256" key="15">
    <source>
        <dbReference type="SAM" id="Phobius"/>
    </source>
</evidence>
<keyword evidence="6 15" id="KW-0812">Transmembrane</keyword>
<dbReference type="PANTHER" id="PTHR33619:SF3">
    <property type="entry name" value="POLYSACCHARIDE EXPORT PROTEIN GFCE-RELATED"/>
    <property type="match status" value="1"/>
</dbReference>
<keyword evidence="13" id="KW-0998">Cell outer membrane</keyword>
<comment type="caution">
    <text evidence="18">The sequence shown here is derived from an EMBL/GenBank/DDBJ whole genome shotgun (WGS) entry which is preliminary data.</text>
</comment>
<evidence type="ECO:0000313" key="19">
    <source>
        <dbReference type="Proteomes" id="UP000078459"/>
    </source>
</evidence>
<sequence length="263" mass="29599">MIKTRLFFLLILFTIVTSCGNYKQIPYFQNLKLSSPVKESIDNYTPVTIQKDDILGIYITSSSAAESNAPFNNKLNRINGNNEDYTNTNPINPFEGYLVDDKGEIQFPVLGTIKVAGLTTTQLRQSLKEKLTKYLNTPVVNARIVNFKISVLGDVAKPDVYSVKNERITILEALSLAGDLTITAKRNDVLIIREQNGERQYVPVNLNSKDLFKSDYYYLKSNDVIYVQPSKTKYAPYDIGYRNATLIVAALSVVAIVLSTIYR</sequence>
<dbReference type="GO" id="GO:0046930">
    <property type="term" value="C:pore complex"/>
    <property type="evidence" value="ECO:0007669"/>
    <property type="project" value="UniProtKB-KW"/>
</dbReference>
<gene>
    <name evidence="18" type="ORF">A5893_02735</name>
</gene>
<keyword evidence="14" id="KW-0449">Lipoprotein</keyword>
<dbReference type="GO" id="GO:0015159">
    <property type="term" value="F:polysaccharide transmembrane transporter activity"/>
    <property type="evidence" value="ECO:0007669"/>
    <property type="project" value="InterPro"/>
</dbReference>
<evidence type="ECO:0000256" key="12">
    <source>
        <dbReference type="ARBA" id="ARBA00023139"/>
    </source>
</evidence>
<reference evidence="18 19" key="1">
    <citation type="submission" date="2016-04" db="EMBL/GenBank/DDBJ databases">
        <authorList>
            <person name="Evans L.H."/>
            <person name="Alamgir A."/>
            <person name="Owens N."/>
            <person name="Weber N.D."/>
            <person name="Virtaneva K."/>
            <person name="Barbian K."/>
            <person name="Babar A."/>
            <person name="Rosenke K."/>
        </authorList>
    </citation>
    <scope>NUCLEOTIDE SEQUENCE [LARGE SCALE GENOMIC DNA]</scope>
    <source>
        <strain evidence="18 19">CCM 8644</strain>
    </source>
</reference>
<comment type="subcellular location">
    <subcellularLocation>
        <location evidence="1">Cell outer membrane</location>
        <topology evidence="1">Multi-pass membrane protein</topology>
    </subcellularLocation>
</comment>
<dbReference type="GO" id="GO:0015288">
    <property type="term" value="F:porin activity"/>
    <property type="evidence" value="ECO:0007669"/>
    <property type="project" value="UniProtKB-KW"/>
</dbReference>
<dbReference type="InterPro" id="IPR049712">
    <property type="entry name" value="Poly_export"/>
</dbReference>
<dbReference type="InterPro" id="IPR054765">
    <property type="entry name" value="SLBB_dom"/>
</dbReference>
<evidence type="ECO:0000256" key="7">
    <source>
        <dbReference type="ARBA" id="ARBA00022729"/>
    </source>
</evidence>
<evidence type="ECO:0000259" key="16">
    <source>
        <dbReference type="Pfam" id="PF02563"/>
    </source>
</evidence>
<keyword evidence="10" id="KW-0626">Porin</keyword>
<evidence type="ECO:0000256" key="4">
    <source>
        <dbReference type="ARBA" id="ARBA00022452"/>
    </source>
</evidence>
<evidence type="ECO:0000313" key="18">
    <source>
        <dbReference type="EMBL" id="OAQ42404.1"/>
    </source>
</evidence>
<keyword evidence="8" id="KW-0625">Polysaccharide transport</keyword>
<evidence type="ECO:0000256" key="10">
    <source>
        <dbReference type="ARBA" id="ARBA00023114"/>
    </source>
</evidence>
<evidence type="ECO:0000256" key="14">
    <source>
        <dbReference type="ARBA" id="ARBA00023288"/>
    </source>
</evidence>
<keyword evidence="12" id="KW-0564">Palmitate</keyword>
<dbReference type="AlphaFoldDB" id="A0A179DNA0"/>
<organism evidence="18 19">
    <name type="scientific">Pedobacter psychrophilus</name>
    <dbReference type="NCBI Taxonomy" id="1826909"/>
    <lineage>
        <taxon>Bacteria</taxon>
        <taxon>Pseudomonadati</taxon>
        <taxon>Bacteroidota</taxon>
        <taxon>Sphingobacteriia</taxon>
        <taxon>Sphingobacteriales</taxon>
        <taxon>Sphingobacteriaceae</taxon>
        <taxon>Pedobacter</taxon>
    </lineage>
</organism>
<accession>A0A179DNA0</accession>
<evidence type="ECO:0000256" key="9">
    <source>
        <dbReference type="ARBA" id="ARBA00023065"/>
    </source>
</evidence>
<evidence type="ECO:0000256" key="2">
    <source>
        <dbReference type="ARBA" id="ARBA00009450"/>
    </source>
</evidence>
<keyword evidence="7" id="KW-0732">Signal</keyword>
<evidence type="ECO:0000256" key="8">
    <source>
        <dbReference type="ARBA" id="ARBA00023047"/>
    </source>
</evidence>
<evidence type="ECO:0000256" key="3">
    <source>
        <dbReference type="ARBA" id="ARBA00022448"/>
    </source>
</evidence>
<keyword evidence="19" id="KW-1185">Reference proteome</keyword>
<dbReference type="Pfam" id="PF22461">
    <property type="entry name" value="SLBB_2"/>
    <property type="match status" value="1"/>
</dbReference>
<name>A0A179DNA0_9SPHI</name>
<dbReference type="Pfam" id="PF02563">
    <property type="entry name" value="Poly_export"/>
    <property type="match status" value="1"/>
</dbReference>
<evidence type="ECO:0000256" key="11">
    <source>
        <dbReference type="ARBA" id="ARBA00023136"/>
    </source>
</evidence>
<evidence type="ECO:0000259" key="17">
    <source>
        <dbReference type="Pfam" id="PF22461"/>
    </source>
</evidence>
<keyword evidence="5 18" id="KW-0762">Sugar transport</keyword>
<evidence type="ECO:0000256" key="1">
    <source>
        <dbReference type="ARBA" id="ARBA00004571"/>
    </source>
</evidence>
<keyword evidence="9" id="KW-0406">Ion transport</keyword>
<dbReference type="PROSITE" id="PS51257">
    <property type="entry name" value="PROKAR_LIPOPROTEIN"/>
    <property type="match status" value="1"/>
</dbReference>
<comment type="similarity">
    <text evidence="2">Belongs to the BexD/CtrA/VexA family.</text>
</comment>
<feature type="transmembrane region" description="Helical" evidence="15">
    <location>
        <begin position="244"/>
        <end position="262"/>
    </location>
</feature>
<dbReference type="GO" id="GO:0009279">
    <property type="term" value="C:cell outer membrane"/>
    <property type="evidence" value="ECO:0007669"/>
    <property type="project" value="UniProtKB-SubCell"/>
</dbReference>
<keyword evidence="15" id="KW-1133">Transmembrane helix</keyword>
<keyword evidence="4" id="KW-1134">Transmembrane beta strand</keyword>
<dbReference type="Gene3D" id="3.30.1950.10">
    <property type="entry name" value="wza like domain"/>
    <property type="match status" value="1"/>
</dbReference>
<dbReference type="EMBL" id="LWHJ01000011">
    <property type="protein sequence ID" value="OAQ42404.1"/>
    <property type="molecule type" value="Genomic_DNA"/>
</dbReference>
<feature type="domain" description="Polysaccharide export protein N-terminal" evidence="16">
    <location>
        <begin position="47"/>
        <end position="144"/>
    </location>
</feature>
<reference evidence="18 19" key="2">
    <citation type="submission" date="2016-06" db="EMBL/GenBank/DDBJ databases">
        <title>Pedobacter psychrophilus sp. nov., isolated from Antarctic fragmentary rock.</title>
        <authorList>
            <person name="Svec P."/>
        </authorList>
    </citation>
    <scope>NUCLEOTIDE SEQUENCE [LARGE SCALE GENOMIC DNA]</scope>
    <source>
        <strain evidence="18 19">CCM 8644</strain>
    </source>
</reference>
<dbReference type="GO" id="GO:0006811">
    <property type="term" value="P:monoatomic ion transport"/>
    <property type="evidence" value="ECO:0007669"/>
    <property type="project" value="UniProtKB-KW"/>
</dbReference>
<protein>
    <submittedName>
        <fullName evidence="18">Sugar transporter</fullName>
    </submittedName>
</protein>
<dbReference type="PANTHER" id="PTHR33619">
    <property type="entry name" value="POLYSACCHARIDE EXPORT PROTEIN GFCE-RELATED"/>
    <property type="match status" value="1"/>
</dbReference>
<dbReference type="Proteomes" id="UP000078459">
    <property type="component" value="Unassembled WGS sequence"/>
</dbReference>
<evidence type="ECO:0000256" key="5">
    <source>
        <dbReference type="ARBA" id="ARBA00022597"/>
    </source>
</evidence>
<evidence type="ECO:0000256" key="6">
    <source>
        <dbReference type="ARBA" id="ARBA00022692"/>
    </source>
</evidence>